<dbReference type="PANTHER" id="PTHR31855:SF2">
    <property type="entry name" value="GUANINE NUCLEOTIDE EXCHANGE FACTOR C9ORF72"/>
    <property type="match status" value="1"/>
</dbReference>
<dbReference type="PROSITE" id="PS51835">
    <property type="entry name" value="DENN_C9ORF72"/>
    <property type="match status" value="1"/>
</dbReference>
<accession>A0A8J4V479</accession>
<keyword evidence="2" id="KW-1185">Reference proteome</keyword>
<dbReference type="OrthoDB" id="17850at2759"/>
<dbReference type="PANTHER" id="PTHR31855">
    <property type="entry name" value="GUANINE NUCLEOTIDE EXCHANGE C9ORF72"/>
    <property type="match status" value="1"/>
</dbReference>
<organism evidence="1 2">
    <name type="scientific">Polysphondylium violaceum</name>
    <dbReference type="NCBI Taxonomy" id="133409"/>
    <lineage>
        <taxon>Eukaryota</taxon>
        <taxon>Amoebozoa</taxon>
        <taxon>Evosea</taxon>
        <taxon>Eumycetozoa</taxon>
        <taxon>Dictyostelia</taxon>
        <taxon>Dictyosteliales</taxon>
        <taxon>Dictyosteliaceae</taxon>
        <taxon>Polysphondylium</taxon>
    </lineage>
</organism>
<dbReference type="Proteomes" id="UP000695562">
    <property type="component" value="Unassembled WGS sequence"/>
</dbReference>
<dbReference type="EMBL" id="AJWJ01000214">
    <property type="protein sequence ID" value="KAF2073292.1"/>
    <property type="molecule type" value="Genomic_DNA"/>
</dbReference>
<dbReference type="InterPro" id="IPR027819">
    <property type="entry name" value="C9orf72"/>
</dbReference>
<name>A0A8J4V479_9MYCE</name>
<sequence>MMSMNIPEIYDSTVSSKKSLFQHIYQKIITSAAPGAANVTDQPTGNTKTLKKKTVSKTIDLLLQQQQLQQQQQQLSSSSSIGVSGGSVGNTPFHIFQTAQLSVWSNTAGPVVEQLWKIKDVPIDFQAFTARQTLCGLDPKNTSDEVRFNMYPEHGFMVLSHIFNSKYTDLLSTKFAFSLYLNISFFNDYLPLHDIIVDRLTFLSCKILKAYTKNIPLENELFSKELINTMINVEKLFIHNGYPNVNISNTWFSDPLVDTDFLIKVLTSHFQTHGSTIIYGSHSEYVLKWMDTLSLFLTTKERKIASRNLNLKEYIPDIIIQGFIDVTQKQIEERLYLSLRPSTIIDIDKQIIYQTRRNHEYLEQRIDLFSKIILENYQMKEIENHLTTFKGNSTYIQKMVNEVFQLPFHFREIFLIQSVKSLLRKSSIIITGLQSLPYNEQKNRIQSLFNPTISETDIEVLYGLAEKLQYYLYVSVSKSQSFAIEDAIMEILSLV</sequence>
<dbReference type="Pfam" id="PF15019">
    <property type="entry name" value="C9orf72-like"/>
    <property type="match status" value="1"/>
</dbReference>
<proteinExistence type="predicted"/>
<dbReference type="GO" id="GO:0006914">
    <property type="term" value="P:autophagy"/>
    <property type="evidence" value="ECO:0007669"/>
    <property type="project" value="TreeGrafter"/>
</dbReference>
<protein>
    <submittedName>
        <fullName evidence="1">Uncharacterized protein</fullName>
    </submittedName>
</protein>
<evidence type="ECO:0000313" key="1">
    <source>
        <dbReference type="EMBL" id="KAF2073292.1"/>
    </source>
</evidence>
<dbReference type="GO" id="GO:0006897">
    <property type="term" value="P:endocytosis"/>
    <property type="evidence" value="ECO:0007669"/>
    <property type="project" value="TreeGrafter"/>
</dbReference>
<dbReference type="GO" id="GO:0005085">
    <property type="term" value="F:guanyl-nucleotide exchange factor activity"/>
    <property type="evidence" value="ECO:0007669"/>
    <property type="project" value="InterPro"/>
</dbReference>
<dbReference type="AlphaFoldDB" id="A0A8J4V479"/>
<comment type="caution">
    <text evidence="1">The sequence shown here is derived from an EMBL/GenBank/DDBJ whole genome shotgun (WGS) entry which is preliminary data.</text>
</comment>
<dbReference type="GO" id="GO:0005776">
    <property type="term" value="C:autophagosome"/>
    <property type="evidence" value="ECO:0007669"/>
    <property type="project" value="TreeGrafter"/>
</dbReference>
<dbReference type="GO" id="GO:0005768">
    <property type="term" value="C:endosome"/>
    <property type="evidence" value="ECO:0007669"/>
    <property type="project" value="TreeGrafter"/>
</dbReference>
<gene>
    <name evidence="1" type="ORF">CYY_005391</name>
</gene>
<evidence type="ECO:0000313" key="2">
    <source>
        <dbReference type="Proteomes" id="UP000695562"/>
    </source>
</evidence>
<reference evidence="1" key="1">
    <citation type="submission" date="2020-01" db="EMBL/GenBank/DDBJ databases">
        <title>Development of genomics and gene disruption for Polysphondylium violaceum indicates a role for the polyketide synthase stlB in stalk morphogenesis.</title>
        <authorList>
            <person name="Narita B."/>
            <person name="Kawabe Y."/>
            <person name="Kin K."/>
            <person name="Saito T."/>
            <person name="Gibbs R."/>
            <person name="Kuspa A."/>
            <person name="Muzny D."/>
            <person name="Queller D."/>
            <person name="Richards S."/>
            <person name="Strassman J."/>
            <person name="Sucgang R."/>
            <person name="Worley K."/>
            <person name="Schaap P."/>
        </authorList>
    </citation>
    <scope>NUCLEOTIDE SEQUENCE</scope>
    <source>
        <strain evidence="1">QSvi11</strain>
    </source>
</reference>